<gene>
    <name evidence="5" type="ORF">SAMN05421773_10818</name>
</gene>
<sequence>MTAPAAPGASPAASDDTPPSAHSLYLDISCVRIQRYLSRAGRLRGRRGASAAIRAAGQTAGGTGRTAPSTPSTPSAPSAVRNPEAGTVDGVISLRLHPAPAREEDADAAAREIAAPVLRRLRAELPAGEFHAVWGTGSGYLDAYHRVLKPRLERGDVLTDLPPVPELPCARTCEECHLDPAQREFVFGREDDGTIGKGWLCPDCLMRFSREIRDTADTAEEELRDALGLGRCVDTLAELAALGATAGNPDLSEHNHIATVHIDGNSFGAFFDRLAEAGPALPPEVKRALSRDLAECARDALAEAALTVFAAPDGDTLAVVPHLVGGDDVLVSLPAGRAWRFTRAYLAEFGRRAAAARAAAAELVPDGLPELSASAGLVFARHKEPFHLVVEEAGRRLKAAKQAVRGEAAAIAFADLTTGDTTGEAVSLAVLEQQAAALDALAALPASFRSTLTGILSRAPGETATAVTTARRLGHHRTVAPFASPGSPITLPQALRTIRWWR</sequence>
<keyword evidence="1" id="KW-0547">Nucleotide-binding</keyword>
<keyword evidence="2" id="KW-0051">Antiviral defense</keyword>
<dbReference type="Pfam" id="PF22335">
    <property type="entry name" value="Cas10-Cmr2_palm2"/>
    <property type="match status" value="1"/>
</dbReference>
<evidence type="ECO:0000256" key="1">
    <source>
        <dbReference type="ARBA" id="ARBA00022741"/>
    </source>
</evidence>
<evidence type="ECO:0000256" key="3">
    <source>
        <dbReference type="SAM" id="MobiDB-lite"/>
    </source>
</evidence>
<reference evidence="5 6" key="1">
    <citation type="submission" date="2016-10" db="EMBL/GenBank/DDBJ databases">
        <authorList>
            <person name="de Groot N.N."/>
        </authorList>
    </citation>
    <scope>NUCLEOTIDE SEQUENCE [LARGE SCALE GENOMIC DNA]</scope>
    <source>
        <strain evidence="5 6">CGMCC 4.5739</strain>
    </source>
</reference>
<evidence type="ECO:0000313" key="5">
    <source>
        <dbReference type="EMBL" id="SFC97411.1"/>
    </source>
</evidence>
<dbReference type="EMBL" id="FOLM01000008">
    <property type="protein sequence ID" value="SFC97411.1"/>
    <property type="molecule type" value="Genomic_DNA"/>
</dbReference>
<feature type="region of interest" description="Disordered" evidence="3">
    <location>
        <begin position="47"/>
        <end position="84"/>
    </location>
</feature>
<evidence type="ECO:0000313" key="6">
    <source>
        <dbReference type="Proteomes" id="UP000199207"/>
    </source>
</evidence>
<dbReference type="GO" id="GO:0051607">
    <property type="term" value="P:defense response to virus"/>
    <property type="evidence" value="ECO:0007669"/>
    <property type="project" value="UniProtKB-KW"/>
</dbReference>
<dbReference type="GO" id="GO:0000166">
    <property type="term" value="F:nucleotide binding"/>
    <property type="evidence" value="ECO:0007669"/>
    <property type="project" value="UniProtKB-KW"/>
</dbReference>
<dbReference type="InterPro" id="IPR043128">
    <property type="entry name" value="Rev_trsase/Diguanyl_cyclase"/>
</dbReference>
<feature type="region of interest" description="Disordered" evidence="3">
    <location>
        <begin position="1"/>
        <end position="20"/>
    </location>
</feature>
<evidence type="ECO:0000259" key="4">
    <source>
        <dbReference type="Pfam" id="PF22335"/>
    </source>
</evidence>
<name>A0A1I1NIE6_9ACTN</name>
<keyword evidence="6" id="KW-1185">Reference proteome</keyword>
<feature type="domain" description="Cas10/Cmr2 second palm" evidence="4">
    <location>
        <begin position="257"/>
        <end position="404"/>
    </location>
</feature>
<dbReference type="RefSeq" id="WP_093839416.1">
    <property type="nucleotide sequence ID" value="NZ_FOLM01000008.1"/>
</dbReference>
<feature type="compositionally biased region" description="Low complexity" evidence="3">
    <location>
        <begin position="48"/>
        <end position="58"/>
    </location>
</feature>
<dbReference type="Gene3D" id="3.30.70.270">
    <property type="match status" value="1"/>
</dbReference>
<feature type="compositionally biased region" description="Low complexity" evidence="3">
    <location>
        <begin position="65"/>
        <end position="79"/>
    </location>
</feature>
<dbReference type="OrthoDB" id="3715807at2"/>
<evidence type="ECO:0000256" key="2">
    <source>
        <dbReference type="ARBA" id="ARBA00023118"/>
    </source>
</evidence>
<organism evidence="5 6">
    <name type="scientific">Streptomyces aidingensis</name>
    <dbReference type="NCBI Taxonomy" id="910347"/>
    <lineage>
        <taxon>Bacteria</taxon>
        <taxon>Bacillati</taxon>
        <taxon>Actinomycetota</taxon>
        <taxon>Actinomycetes</taxon>
        <taxon>Kitasatosporales</taxon>
        <taxon>Streptomycetaceae</taxon>
        <taxon>Streptomyces</taxon>
    </lineage>
</organism>
<dbReference type="Proteomes" id="UP000199207">
    <property type="component" value="Unassembled WGS sequence"/>
</dbReference>
<dbReference type="AlphaFoldDB" id="A0A1I1NIE6"/>
<protein>
    <recommendedName>
        <fullName evidence="4">Cas10/Cmr2 second palm domain-containing protein</fullName>
    </recommendedName>
</protein>
<accession>A0A1I1NIE6</accession>
<dbReference type="STRING" id="910347.SAMN05421773_10818"/>
<dbReference type="InterPro" id="IPR054767">
    <property type="entry name" value="Cas10-Cmr2_palm2"/>
</dbReference>
<proteinExistence type="predicted"/>